<protein>
    <submittedName>
        <fullName evidence="2 4">OV39 antigen-like</fullName>
    </submittedName>
</protein>
<reference evidence="2" key="2">
    <citation type="submission" date="2019-04" db="EMBL/GenBank/DDBJ databases">
        <authorList>
            <person name="Howe K."/>
            <person name="Paulini M."/>
            <person name="Williams G."/>
        </authorList>
    </citation>
    <scope>NUCLEOTIDE SEQUENCE [LARGE SCALE GENOMIC DNA]</scope>
    <source>
        <strain evidence="2">FR3</strain>
    </source>
</reference>
<feature type="chain" id="PRO_5023932537" evidence="1">
    <location>
        <begin position="27"/>
        <end position="198"/>
    </location>
</feature>
<evidence type="ECO:0000313" key="4">
    <source>
        <dbReference type="WBParaSite" id="Bm4533.1"/>
    </source>
</evidence>
<dbReference type="RefSeq" id="XP_042934454.1">
    <property type="nucleotide sequence ID" value="XM_043078520.1"/>
</dbReference>
<dbReference type="Proteomes" id="UP000006672">
    <property type="component" value="Unassembled WGS sequence"/>
</dbReference>
<keyword evidence="1" id="KW-0732">Signal</keyword>
<sequence>MIISITLTLSLLLLSSSSFFIEAAKASNQCGLPPFVDDLPNSEKKEILSIWKDYKSGDDCTDQRRETQEIIDNLTSDIRAVLFGRPPSFLKDAPISVRKMFRDIMHNRTLKHDEKKQELNNLAVQILNQKQLAEFRRYLEEREHQKKEFENKVNNLSPAAKEVFHKLERLKAERAKIMDVMTDDVRKELRQLFRRSKN</sequence>
<proteinExistence type="predicted"/>
<dbReference type="AlphaFoldDB" id="A0A4E9FBS0"/>
<reference evidence="3" key="1">
    <citation type="journal article" date="2007" name="Science">
        <title>Draft genome of the filarial nematode parasite Brugia malayi.</title>
        <authorList>
            <person name="Ghedin E."/>
            <person name="Wang S."/>
            <person name="Spiro D."/>
            <person name="Caler E."/>
            <person name="Zhao Q."/>
            <person name="Crabtree J."/>
            <person name="Allen J.E."/>
            <person name="Delcher A.L."/>
            <person name="Guiliano D.B."/>
            <person name="Miranda-Saavedra D."/>
            <person name="Angiuoli S.V."/>
            <person name="Creasy T."/>
            <person name="Amedeo P."/>
            <person name="Haas B."/>
            <person name="El-Sayed N.M."/>
            <person name="Wortman J.R."/>
            <person name="Feldblyum T."/>
            <person name="Tallon L."/>
            <person name="Schatz M."/>
            <person name="Shumway M."/>
            <person name="Koo H."/>
            <person name="Salzberg S.L."/>
            <person name="Schobel S."/>
            <person name="Pertea M."/>
            <person name="Pop M."/>
            <person name="White O."/>
            <person name="Barton G.J."/>
            <person name="Carlow C.K."/>
            <person name="Crawford M.J."/>
            <person name="Daub J."/>
            <person name="Dimmic M.W."/>
            <person name="Estes C.F."/>
            <person name="Foster J.M."/>
            <person name="Ganatra M."/>
            <person name="Gregory W.F."/>
            <person name="Johnson N.M."/>
            <person name="Jin J."/>
            <person name="Komuniecki R."/>
            <person name="Korf I."/>
            <person name="Kumar S."/>
            <person name="Laney S."/>
            <person name="Li B.W."/>
            <person name="Li W."/>
            <person name="Lindblom T.H."/>
            <person name="Lustigman S."/>
            <person name="Ma D."/>
            <person name="Maina C.V."/>
            <person name="Martin D.M."/>
            <person name="McCarter J.P."/>
            <person name="McReynolds L."/>
            <person name="Mitreva M."/>
            <person name="Nutman T.B."/>
            <person name="Parkinson J."/>
            <person name="Peregrin-Alvarez J.M."/>
            <person name="Poole C."/>
            <person name="Ren Q."/>
            <person name="Saunders L."/>
            <person name="Sluder A.E."/>
            <person name="Smith K."/>
            <person name="Stanke M."/>
            <person name="Unnasch T.R."/>
            <person name="Ware J."/>
            <person name="Wei A.D."/>
            <person name="Weil G."/>
            <person name="Williams D.J."/>
            <person name="Zhang Y."/>
            <person name="Williams S.A."/>
            <person name="Fraser-Liggett C."/>
            <person name="Slatko B."/>
            <person name="Blaxter M.L."/>
            <person name="Scott A.L."/>
        </authorList>
    </citation>
    <scope>NUCLEOTIDE SEQUENCE</scope>
    <source>
        <strain evidence="3">FR3</strain>
    </source>
</reference>
<organism evidence="2">
    <name type="scientific">Brugia malayi</name>
    <name type="common">Filarial nematode worm</name>
    <dbReference type="NCBI Taxonomy" id="6279"/>
    <lineage>
        <taxon>Eukaryota</taxon>
        <taxon>Metazoa</taxon>
        <taxon>Ecdysozoa</taxon>
        <taxon>Nematoda</taxon>
        <taxon>Chromadorea</taxon>
        <taxon>Rhabditida</taxon>
        <taxon>Spirurina</taxon>
        <taxon>Spiruromorpha</taxon>
        <taxon>Filarioidea</taxon>
        <taxon>Onchocercidae</taxon>
        <taxon>Brugia</taxon>
    </lineage>
</organism>
<keyword evidence="3" id="KW-1185">Reference proteome</keyword>
<accession>A0A8L7T6V6</accession>
<name>A0A4E9FBS0_BRUMA</name>
<accession>A0A4E9FBS0</accession>
<reference evidence="4" key="3">
    <citation type="submission" date="2022-04" db="UniProtKB">
        <authorList>
            <consortium name="WormBaseParasite"/>
        </authorList>
    </citation>
    <scope>IDENTIFICATION</scope>
</reference>
<dbReference type="WBParaSite" id="Bm4533.1">
    <property type="protein sequence ID" value="Bm4533.1"/>
    <property type="gene ID" value="WBGene00224794"/>
</dbReference>
<evidence type="ECO:0000313" key="3">
    <source>
        <dbReference type="Proteomes" id="UP000006672"/>
    </source>
</evidence>
<dbReference type="InterPro" id="IPR052823">
    <property type="entry name" value="SXP/RAL-2_related"/>
</dbReference>
<evidence type="ECO:0000256" key="1">
    <source>
        <dbReference type="SAM" id="SignalP"/>
    </source>
</evidence>
<dbReference type="GeneID" id="6097066"/>
<feature type="signal peptide" evidence="1">
    <location>
        <begin position="1"/>
        <end position="26"/>
    </location>
</feature>
<dbReference type="PANTHER" id="PTHR21593:SF36">
    <property type="entry name" value="DUF148 DOMAIN-CONTAINING PROTEIN-RELATED"/>
    <property type="match status" value="1"/>
</dbReference>
<dbReference type="KEGG" id="bmy:BM_BM4533"/>
<dbReference type="PANTHER" id="PTHR21593">
    <property type="entry name" value="PRION-LIKE- Q/N-RICH -DOMAIN-BEARING PROTEIN PROTEIN"/>
    <property type="match status" value="1"/>
</dbReference>
<dbReference type="OrthoDB" id="5838444at2759"/>
<dbReference type="CTD" id="6097066"/>
<dbReference type="EMBL" id="CAAKNF010000193">
    <property type="protein sequence ID" value="VIO93676.1"/>
    <property type="molecule type" value="Genomic_DNA"/>
</dbReference>
<gene>
    <name evidence="2" type="primary">Bm4533</name>
    <name evidence="2" type="ORF">BM_BM4533</name>
</gene>
<evidence type="ECO:0000313" key="2">
    <source>
        <dbReference type="EMBL" id="VIO93676.1"/>
    </source>
</evidence>